<dbReference type="Proteomes" id="UP001314170">
    <property type="component" value="Unassembled WGS sequence"/>
</dbReference>
<accession>A0AAV1SPV6</accession>
<evidence type="ECO:0000313" key="1">
    <source>
        <dbReference type="EMBL" id="CAK7356017.1"/>
    </source>
</evidence>
<sequence>MLSPFLSDNSGYLLGHGQGHLHPCMELCNNLNKRNYHTTLVPSYALSSAIPSSFNQNPLTTVAQFASSTRPLPGSDPLKSQQAAEDLRAHLANSAAAMEWGAWKVQIGDVKPGRPVYFPGCRKKWLSLIGTSKENHLGRQVGWVQGQVEEAHQNRVTNLHGSQKLKGQWL</sequence>
<protein>
    <submittedName>
        <fullName evidence="1">Uncharacterized protein</fullName>
    </submittedName>
</protein>
<keyword evidence="2" id="KW-1185">Reference proteome</keyword>
<comment type="caution">
    <text evidence="1">The sequence shown here is derived from an EMBL/GenBank/DDBJ whole genome shotgun (WGS) entry which is preliminary data.</text>
</comment>
<dbReference type="EMBL" id="CAWUPB010001197">
    <property type="protein sequence ID" value="CAK7356017.1"/>
    <property type="molecule type" value="Genomic_DNA"/>
</dbReference>
<evidence type="ECO:0000313" key="2">
    <source>
        <dbReference type="Proteomes" id="UP001314170"/>
    </source>
</evidence>
<reference evidence="1 2" key="1">
    <citation type="submission" date="2024-01" db="EMBL/GenBank/DDBJ databases">
        <authorList>
            <person name="Waweru B."/>
        </authorList>
    </citation>
    <scope>NUCLEOTIDE SEQUENCE [LARGE SCALE GENOMIC DNA]</scope>
</reference>
<dbReference type="AlphaFoldDB" id="A0AAV1SPV6"/>
<organism evidence="1 2">
    <name type="scientific">Dovyalis caffra</name>
    <dbReference type="NCBI Taxonomy" id="77055"/>
    <lineage>
        <taxon>Eukaryota</taxon>
        <taxon>Viridiplantae</taxon>
        <taxon>Streptophyta</taxon>
        <taxon>Embryophyta</taxon>
        <taxon>Tracheophyta</taxon>
        <taxon>Spermatophyta</taxon>
        <taxon>Magnoliopsida</taxon>
        <taxon>eudicotyledons</taxon>
        <taxon>Gunneridae</taxon>
        <taxon>Pentapetalae</taxon>
        <taxon>rosids</taxon>
        <taxon>fabids</taxon>
        <taxon>Malpighiales</taxon>
        <taxon>Salicaceae</taxon>
        <taxon>Flacourtieae</taxon>
        <taxon>Dovyalis</taxon>
    </lineage>
</organism>
<gene>
    <name evidence="1" type="ORF">DCAF_LOCUS26282</name>
</gene>
<proteinExistence type="predicted"/>
<name>A0AAV1SPV6_9ROSI</name>